<comment type="PTM">
    <text evidence="8">Binds 2 heme groups per subunit.</text>
</comment>
<evidence type="ECO:0000256" key="5">
    <source>
        <dbReference type="ARBA" id="ARBA00022764"/>
    </source>
</evidence>
<dbReference type="Pfam" id="PF03150">
    <property type="entry name" value="CCP_MauG"/>
    <property type="match status" value="1"/>
</dbReference>
<feature type="binding site" description="covalent" evidence="8">
    <location>
        <position position="84"/>
    </location>
    <ligand>
        <name>heme c</name>
        <dbReference type="ChEBI" id="CHEBI:61717"/>
        <label>1</label>
    </ligand>
</feature>
<dbReference type="EMBL" id="FRBL01000001">
    <property type="protein sequence ID" value="SHK76246.1"/>
    <property type="molecule type" value="Genomic_DNA"/>
</dbReference>
<feature type="binding site" description="axial binding residue" evidence="9">
    <location>
        <position position="233"/>
    </location>
    <ligand>
        <name>heme c</name>
        <dbReference type="ChEBI" id="CHEBI:61717"/>
        <label>2</label>
    </ligand>
    <ligandPart>
        <name>Fe</name>
        <dbReference type="ChEBI" id="CHEBI:18248"/>
    </ligandPart>
</feature>
<feature type="chain" id="PRO_5012771014" evidence="10">
    <location>
        <begin position="22"/>
        <end position="353"/>
    </location>
</feature>
<keyword evidence="5" id="KW-0574">Periplasm</keyword>
<evidence type="ECO:0000256" key="7">
    <source>
        <dbReference type="ARBA" id="ARBA00023004"/>
    </source>
</evidence>
<feature type="signal peptide" evidence="10">
    <location>
        <begin position="1"/>
        <end position="21"/>
    </location>
</feature>
<comment type="cofactor">
    <cofactor evidence="8">
        <name>heme</name>
        <dbReference type="ChEBI" id="CHEBI:30413"/>
    </cofactor>
    <text evidence="8">Binds 2 heme groups.</text>
</comment>
<feature type="binding site" description="covalent" evidence="8">
    <location>
        <position position="87"/>
    </location>
    <ligand>
        <name>heme c</name>
        <dbReference type="ChEBI" id="CHEBI:61717"/>
        <label>1</label>
    </ligand>
</feature>
<feature type="binding site" description="axial binding residue" evidence="9">
    <location>
        <position position="88"/>
    </location>
    <ligand>
        <name>heme c</name>
        <dbReference type="ChEBI" id="CHEBI:61717"/>
        <label>1</label>
    </ligand>
    <ligandPart>
        <name>Fe</name>
        <dbReference type="ChEBI" id="CHEBI:18248"/>
    </ligandPart>
</feature>
<evidence type="ECO:0000313" key="13">
    <source>
        <dbReference type="Proteomes" id="UP000184420"/>
    </source>
</evidence>
<dbReference type="SUPFAM" id="SSF46626">
    <property type="entry name" value="Cytochrome c"/>
    <property type="match status" value="2"/>
</dbReference>
<feature type="binding site" description="covalent" evidence="8">
    <location>
        <position position="229"/>
    </location>
    <ligand>
        <name>heme c</name>
        <dbReference type="ChEBI" id="CHEBI:61717"/>
        <label>2</label>
    </ligand>
</feature>
<dbReference type="InterPro" id="IPR026259">
    <property type="entry name" value="MauG/Cytc_peroxidase"/>
</dbReference>
<dbReference type="GO" id="GO:0046872">
    <property type="term" value="F:metal ion binding"/>
    <property type="evidence" value="ECO:0007669"/>
    <property type="project" value="UniProtKB-KW"/>
</dbReference>
<dbReference type="AlphaFoldDB" id="A0A1M6V4L7"/>
<dbReference type="GO" id="GO:0020037">
    <property type="term" value="F:heme binding"/>
    <property type="evidence" value="ECO:0007669"/>
    <property type="project" value="InterPro"/>
</dbReference>
<name>A0A1M6V4L7_9BACT</name>
<evidence type="ECO:0000313" key="12">
    <source>
        <dbReference type="EMBL" id="SHK76246.1"/>
    </source>
</evidence>
<dbReference type="PANTHER" id="PTHR30600:SF10">
    <property type="entry name" value="BLL6722 PROTEIN"/>
    <property type="match status" value="1"/>
</dbReference>
<dbReference type="PANTHER" id="PTHR30600">
    <property type="entry name" value="CYTOCHROME C PEROXIDASE-RELATED"/>
    <property type="match status" value="1"/>
</dbReference>
<dbReference type="OrthoDB" id="9805202at2"/>
<organism evidence="12 13">
    <name type="scientific">Chitinophaga jiangningensis</name>
    <dbReference type="NCBI Taxonomy" id="1419482"/>
    <lineage>
        <taxon>Bacteria</taxon>
        <taxon>Pseudomonadati</taxon>
        <taxon>Bacteroidota</taxon>
        <taxon>Chitinophagia</taxon>
        <taxon>Chitinophagales</taxon>
        <taxon>Chitinophagaceae</taxon>
        <taxon>Chitinophaga</taxon>
    </lineage>
</organism>
<keyword evidence="6" id="KW-0560">Oxidoreductase</keyword>
<evidence type="ECO:0000256" key="10">
    <source>
        <dbReference type="SAM" id="SignalP"/>
    </source>
</evidence>
<proteinExistence type="predicted"/>
<keyword evidence="2 8" id="KW-0349">Heme</keyword>
<accession>A0A1M6V4L7</accession>
<keyword evidence="13" id="KW-1185">Reference proteome</keyword>
<evidence type="ECO:0000256" key="2">
    <source>
        <dbReference type="ARBA" id="ARBA00022617"/>
    </source>
</evidence>
<keyword evidence="3 9" id="KW-0479">Metal-binding</keyword>
<dbReference type="GO" id="GO:0004130">
    <property type="term" value="F:cytochrome-c peroxidase activity"/>
    <property type="evidence" value="ECO:0007669"/>
    <property type="project" value="TreeGrafter"/>
</dbReference>
<comment type="subcellular location">
    <subcellularLocation>
        <location evidence="1">Periplasm</location>
    </subcellularLocation>
</comment>
<feature type="binding site" description="covalent" evidence="8">
    <location>
        <position position="232"/>
    </location>
    <ligand>
        <name>heme c</name>
        <dbReference type="ChEBI" id="CHEBI:61717"/>
        <label>2</label>
    </ligand>
</feature>
<dbReference type="PROSITE" id="PS51007">
    <property type="entry name" value="CYTC"/>
    <property type="match status" value="1"/>
</dbReference>
<dbReference type="PIRSF" id="PIRSF000294">
    <property type="entry name" value="Cytochrome-c_peroxidase"/>
    <property type="match status" value="1"/>
</dbReference>
<dbReference type="Gene3D" id="1.10.760.10">
    <property type="entry name" value="Cytochrome c-like domain"/>
    <property type="match status" value="2"/>
</dbReference>
<dbReference type="InterPro" id="IPR004852">
    <property type="entry name" value="Di-haem_cyt_c_peroxidsae"/>
</dbReference>
<evidence type="ECO:0000256" key="3">
    <source>
        <dbReference type="ARBA" id="ARBA00022723"/>
    </source>
</evidence>
<dbReference type="InterPro" id="IPR036909">
    <property type="entry name" value="Cyt_c-like_dom_sf"/>
</dbReference>
<feature type="domain" description="Cytochrome c" evidence="11">
    <location>
        <begin position="216"/>
        <end position="337"/>
    </location>
</feature>
<dbReference type="RefSeq" id="WP_073076921.1">
    <property type="nucleotide sequence ID" value="NZ_FRBL01000001.1"/>
</dbReference>
<protein>
    <submittedName>
        <fullName evidence="12">Cytochrome c peroxidase</fullName>
    </submittedName>
</protein>
<dbReference type="InterPro" id="IPR051395">
    <property type="entry name" value="Cytochrome_c_Peroxidase/MauG"/>
</dbReference>
<dbReference type="GO" id="GO:0042597">
    <property type="term" value="C:periplasmic space"/>
    <property type="evidence" value="ECO:0007669"/>
    <property type="project" value="UniProtKB-SubCell"/>
</dbReference>
<evidence type="ECO:0000256" key="9">
    <source>
        <dbReference type="PIRSR" id="PIRSR000294-2"/>
    </source>
</evidence>
<dbReference type="Proteomes" id="UP000184420">
    <property type="component" value="Unassembled WGS sequence"/>
</dbReference>
<evidence type="ECO:0000256" key="6">
    <source>
        <dbReference type="ARBA" id="ARBA00023002"/>
    </source>
</evidence>
<evidence type="ECO:0000256" key="1">
    <source>
        <dbReference type="ARBA" id="ARBA00004418"/>
    </source>
</evidence>
<evidence type="ECO:0000259" key="11">
    <source>
        <dbReference type="PROSITE" id="PS51007"/>
    </source>
</evidence>
<keyword evidence="7 9" id="KW-0408">Iron</keyword>
<dbReference type="STRING" id="1419482.SAMN05444266_10159"/>
<dbReference type="GO" id="GO:0009055">
    <property type="term" value="F:electron transfer activity"/>
    <property type="evidence" value="ECO:0007669"/>
    <property type="project" value="InterPro"/>
</dbReference>
<keyword evidence="4 10" id="KW-0732">Signal</keyword>
<evidence type="ECO:0000256" key="4">
    <source>
        <dbReference type="ARBA" id="ARBA00022729"/>
    </source>
</evidence>
<evidence type="ECO:0000256" key="8">
    <source>
        <dbReference type="PIRSR" id="PIRSR000294-1"/>
    </source>
</evidence>
<reference evidence="12 13" key="1">
    <citation type="submission" date="2016-11" db="EMBL/GenBank/DDBJ databases">
        <authorList>
            <person name="Jaros S."/>
            <person name="Januszkiewicz K."/>
            <person name="Wedrychowicz H."/>
        </authorList>
    </citation>
    <scope>NUCLEOTIDE SEQUENCE [LARGE SCALE GENOMIC DNA]</scope>
    <source>
        <strain evidence="12 13">DSM 27406</strain>
    </source>
</reference>
<dbReference type="InterPro" id="IPR009056">
    <property type="entry name" value="Cyt_c-like_dom"/>
</dbReference>
<gene>
    <name evidence="12" type="ORF">SAMN05444266_10159</name>
</gene>
<sequence>MNRKITYIAGLVCLVILLAHACKKDSAGNTGTTPLPQPVTLQLPAGFPDPVYDFSQNPLTKEGIALGRYLFYDFRLSADSTISCGFCHQQFAGFGHFDHALSHGVLGRQGTRTVPGIFNMIYMKAFMWDGGVNNLEIQPLTPLTDPNEMGVDLKELLKKMQGDPNYRKMFLAAFGTEEVTSQRMFRAITQFVATMVSGNSKYDSVINKVGGATFSPEEQAGYTVFQQKCAACHKEPLFTDQTYRSNGLPINVLQDVGRMRITNNTADYLKFKVPTLRNVLKSQPYMHDGRFYDIYQVFDFYDHGVVVTATTDPLVKNGIPLTDAEKRQLYFFLNTLTDYTLLQNPSLSEVPIQ</sequence>
<keyword evidence="12" id="KW-0575">Peroxidase</keyword>